<name>A0A3B0Z9D8_9ZZZZ</name>
<evidence type="ECO:0008006" key="3">
    <source>
        <dbReference type="Google" id="ProtNLM"/>
    </source>
</evidence>
<feature type="transmembrane region" description="Helical" evidence="1">
    <location>
        <begin position="9"/>
        <end position="30"/>
    </location>
</feature>
<dbReference type="EMBL" id="UOFL01000256">
    <property type="protein sequence ID" value="VAW82879.1"/>
    <property type="molecule type" value="Genomic_DNA"/>
</dbReference>
<sequence>MQQSKKNTLFYLGLILLVSVGPIMVAYVLINYYPEMLGRISHKNFGTLVKPQVVLNTDGLVSLDIDKPDTAIDKLPALSLKHYWTYVTLSPSVCNNICLRNLQYQLRVRASQRQYIYLSRVLYIVTDTVQLKTLMTKAKNFRDVQFALIKPESRDAFLAQFKLTQTDRPASQQRIYLIDPPGNWMMYYNPYKGSERNLLLPTGMKKDLTKLIKTNKYPYPKIKPKNVKAKGNVGDSQ</sequence>
<organism evidence="2">
    <name type="scientific">hydrothermal vent metagenome</name>
    <dbReference type="NCBI Taxonomy" id="652676"/>
    <lineage>
        <taxon>unclassified sequences</taxon>
        <taxon>metagenomes</taxon>
        <taxon>ecological metagenomes</taxon>
    </lineage>
</organism>
<reference evidence="2" key="1">
    <citation type="submission" date="2018-06" db="EMBL/GenBank/DDBJ databases">
        <authorList>
            <person name="Zhirakovskaya E."/>
        </authorList>
    </citation>
    <scope>NUCLEOTIDE SEQUENCE</scope>
</reference>
<evidence type="ECO:0000256" key="1">
    <source>
        <dbReference type="SAM" id="Phobius"/>
    </source>
</evidence>
<dbReference type="AlphaFoldDB" id="A0A3B0Z9D8"/>
<gene>
    <name evidence="2" type="ORF">MNBD_GAMMA12-1893</name>
</gene>
<keyword evidence="1" id="KW-0812">Transmembrane</keyword>
<protein>
    <recommendedName>
        <fullName evidence="3">Thioredoxin domain-containing protein</fullName>
    </recommendedName>
</protein>
<keyword evidence="1" id="KW-1133">Transmembrane helix</keyword>
<keyword evidence="1" id="KW-0472">Membrane</keyword>
<accession>A0A3B0Z9D8</accession>
<proteinExistence type="predicted"/>
<evidence type="ECO:0000313" key="2">
    <source>
        <dbReference type="EMBL" id="VAW82879.1"/>
    </source>
</evidence>